<dbReference type="SUPFAM" id="SSF103473">
    <property type="entry name" value="MFS general substrate transporter"/>
    <property type="match status" value="1"/>
</dbReference>
<gene>
    <name evidence="9" type="ORF">EV665_108234</name>
</gene>
<feature type="transmembrane region" description="Helical" evidence="7">
    <location>
        <begin position="291"/>
        <end position="315"/>
    </location>
</feature>
<dbReference type="Pfam" id="PF07690">
    <property type="entry name" value="MFS_1"/>
    <property type="match status" value="1"/>
</dbReference>
<dbReference type="InterPro" id="IPR011701">
    <property type="entry name" value="MFS"/>
</dbReference>
<dbReference type="AlphaFoldDB" id="A0A4R2D064"/>
<dbReference type="PANTHER" id="PTHR42718">
    <property type="entry name" value="MAJOR FACILITATOR SUPERFAMILY MULTIDRUG TRANSPORTER MFSC"/>
    <property type="match status" value="1"/>
</dbReference>
<accession>A0A4R2D064</accession>
<evidence type="ECO:0000313" key="10">
    <source>
        <dbReference type="Proteomes" id="UP000295351"/>
    </source>
</evidence>
<keyword evidence="2" id="KW-0813">Transport</keyword>
<feature type="transmembrane region" description="Helical" evidence="7">
    <location>
        <begin position="74"/>
        <end position="92"/>
    </location>
</feature>
<feature type="transmembrane region" description="Helical" evidence="7">
    <location>
        <begin position="188"/>
        <end position="210"/>
    </location>
</feature>
<feature type="transmembrane region" description="Helical" evidence="7">
    <location>
        <begin position="253"/>
        <end position="270"/>
    </location>
</feature>
<evidence type="ECO:0000256" key="3">
    <source>
        <dbReference type="ARBA" id="ARBA00022475"/>
    </source>
</evidence>
<evidence type="ECO:0000256" key="4">
    <source>
        <dbReference type="ARBA" id="ARBA00022692"/>
    </source>
</evidence>
<dbReference type="PROSITE" id="PS50850">
    <property type="entry name" value="MFS"/>
    <property type="match status" value="1"/>
</dbReference>
<dbReference type="Proteomes" id="UP000295351">
    <property type="component" value="Unassembled WGS sequence"/>
</dbReference>
<keyword evidence="6 7" id="KW-0472">Membrane</keyword>
<evidence type="ECO:0000313" key="9">
    <source>
        <dbReference type="EMBL" id="TCN45094.1"/>
    </source>
</evidence>
<sequence length="532" mass="54761">MPSKVSLRTRRPVLAMTMSSFQERPALSARASRRDWWGLAILALPCLLYSMDLTVLNLAVPSLTADLQPSGPQLLWIVDIYGFVLAGALITMGALGDRIGRRKLLMWGAAAFGSASILAAFSPTAELLIVARALLGLAAATLAPSTLSLISTMFRDPGQRSLAIGIWMASFSLGGAIGPLVGGALLEHFWWGSVFLIAVPVMVLLLVAAPRLLPEFKDSDRARVEVGTALLSIAAMLALVYGAKRVLIGSFDPAGMVALATGIVLGTLLVRGQLAAGRPMIDFRLFAQASFAIPVGIYFTGLFLSFGTLLLFAQYLQLALEMPPFEAGLWTLFSAAGFLIGSLSAPAFAERAGPTRVIPISLLVASAGFAMLSWSVMAGLFPAVLAAAFLMALGVGPVLTLSTDLIVGAVPVARAGSAAAIAETSSELGGALGIGVMGSMAISVYRGAIGPALDASLPETVRVAAADSLGTLHAAIGGLGQPAQETLRAAATSAFNIGFAAQSAACAALALLAALASLAMKSRATRLNQNGV</sequence>
<feature type="transmembrane region" description="Helical" evidence="7">
    <location>
        <begin position="357"/>
        <end position="377"/>
    </location>
</feature>
<evidence type="ECO:0000256" key="1">
    <source>
        <dbReference type="ARBA" id="ARBA00004651"/>
    </source>
</evidence>
<feature type="transmembrane region" description="Helical" evidence="7">
    <location>
        <begin position="222"/>
        <end position="241"/>
    </location>
</feature>
<feature type="transmembrane region" description="Helical" evidence="7">
    <location>
        <begin position="127"/>
        <end position="150"/>
    </location>
</feature>
<dbReference type="InterPro" id="IPR020846">
    <property type="entry name" value="MFS_dom"/>
</dbReference>
<dbReference type="PANTHER" id="PTHR42718:SF47">
    <property type="entry name" value="METHYL VIOLOGEN RESISTANCE PROTEIN SMVA"/>
    <property type="match status" value="1"/>
</dbReference>
<feature type="transmembrane region" description="Helical" evidence="7">
    <location>
        <begin position="497"/>
        <end position="519"/>
    </location>
</feature>
<dbReference type="Gene3D" id="1.20.1720.10">
    <property type="entry name" value="Multidrug resistance protein D"/>
    <property type="match status" value="1"/>
</dbReference>
<feature type="transmembrane region" description="Helical" evidence="7">
    <location>
        <begin position="162"/>
        <end position="182"/>
    </location>
</feature>
<comment type="subcellular location">
    <subcellularLocation>
        <location evidence="1">Cell membrane</location>
        <topology evidence="1">Multi-pass membrane protein</topology>
    </subcellularLocation>
</comment>
<evidence type="ECO:0000256" key="2">
    <source>
        <dbReference type="ARBA" id="ARBA00022448"/>
    </source>
</evidence>
<dbReference type="InterPro" id="IPR036259">
    <property type="entry name" value="MFS_trans_sf"/>
</dbReference>
<name>A0A4R2D064_SHIGR</name>
<feature type="transmembrane region" description="Helical" evidence="7">
    <location>
        <begin position="104"/>
        <end position="121"/>
    </location>
</feature>
<reference evidence="9 10" key="1">
    <citation type="submission" date="2019-03" db="EMBL/GenBank/DDBJ databases">
        <title>Genomic Encyclopedia of Type Strains, Phase IV (KMG-IV): sequencing the most valuable type-strain genomes for metagenomic binning, comparative biology and taxonomic classification.</title>
        <authorList>
            <person name="Goeker M."/>
        </authorList>
    </citation>
    <scope>NUCLEOTIDE SEQUENCE [LARGE SCALE GENOMIC DNA]</scope>
    <source>
        <strain evidence="9 10">DSM 18401</strain>
    </source>
</reference>
<dbReference type="CDD" id="cd17321">
    <property type="entry name" value="MFS_MMR_MDR_like"/>
    <property type="match status" value="1"/>
</dbReference>
<evidence type="ECO:0000256" key="5">
    <source>
        <dbReference type="ARBA" id="ARBA00022989"/>
    </source>
</evidence>
<dbReference type="GO" id="GO:0005886">
    <property type="term" value="C:plasma membrane"/>
    <property type="evidence" value="ECO:0007669"/>
    <property type="project" value="UniProtKB-SubCell"/>
</dbReference>
<evidence type="ECO:0000256" key="6">
    <source>
        <dbReference type="ARBA" id="ARBA00023136"/>
    </source>
</evidence>
<dbReference type="GO" id="GO:0022857">
    <property type="term" value="F:transmembrane transporter activity"/>
    <property type="evidence" value="ECO:0007669"/>
    <property type="project" value="InterPro"/>
</dbReference>
<organism evidence="9 10">
    <name type="scientific">Shinella granuli</name>
    <dbReference type="NCBI Taxonomy" id="323621"/>
    <lineage>
        <taxon>Bacteria</taxon>
        <taxon>Pseudomonadati</taxon>
        <taxon>Pseudomonadota</taxon>
        <taxon>Alphaproteobacteria</taxon>
        <taxon>Hyphomicrobiales</taxon>
        <taxon>Rhizobiaceae</taxon>
        <taxon>Shinella</taxon>
    </lineage>
</organism>
<keyword evidence="4 7" id="KW-0812">Transmembrane</keyword>
<keyword evidence="5 7" id="KW-1133">Transmembrane helix</keyword>
<keyword evidence="10" id="KW-1185">Reference proteome</keyword>
<evidence type="ECO:0000256" key="7">
    <source>
        <dbReference type="SAM" id="Phobius"/>
    </source>
</evidence>
<keyword evidence="3" id="KW-1003">Cell membrane</keyword>
<dbReference type="Gene3D" id="1.20.1250.20">
    <property type="entry name" value="MFS general substrate transporter like domains"/>
    <property type="match status" value="1"/>
</dbReference>
<dbReference type="EMBL" id="SLVX01000008">
    <property type="protein sequence ID" value="TCN45094.1"/>
    <property type="molecule type" value="Genomic_DNA"/>
</dbReference>
<feature type="transmembrane region" description="Helical" evidence="7">
    <location>
        <begin position="383"/>
        <end position="407"/>
    </location>
</feature>
<feature type="domain" description="Major facilitator superfamily (MFS) profile" evidence="8">
    <location>
        <begin position="38"/>
        <end position="525"/>
    </location>
</feature>
<proteinExistence type="predicted"/>
<feature type="transmembrane region" description="Helical" evidence="7">
    <location>
        <begin position="428"/>
        <end position="448"/>
    </location>
</feature>
<evidence type="ECO:0000259" key="8">
    <source>
        <dbReference type="PROSITE" id="PS50850"/>
    </source>
</evidence>
<protein>
    <submittedName>
        <fullName evidence="9">DHA2 family multidrug resistance protein-like MFS transporter</fullName>
    </submittedName>
</protein>
<feature type="transmembrane region" description="Helical" evidence="7">
    <location>
        <begin position="327"/>
        <end position="345"/>
    </location>
</feature>
<comment type="caution">
    <text evidence="9">The sequence shown here is derived from an EMBL/GenBank/DDBJ whole genome shotgun (WGS) entry which is preliminary data.</text>
</comment>